<dbReference type="EMBL" id="LJCR01000359">
    <property type="protein sequence ID" value="KPV53036.1"/>
    <property type="molecule type" value="Genomic_DNA"/>
</dbReference>
<proteinExistence type="predicted"/>
<evidence type="ECO:0000313" key="3">
    <source>
        <dbReference type="Proteomes" id="UP000050509"/>
    </source>
</evidence>
<name>A0A0P9FIV6_9CHLR</name>
<evidence type="ECO:0000313" key="2">
    <source>
        <dbReference type="EMBL" id="KPV53036.1"/>
    </source>
</evidence>
<dbReference type="Pfam" id="PF00722">
    <property type="entry name" value="Glyco_hydro_16"/>
    <property type="match status" value="1"/>
</dbReference>
<dbReference type="PANTHER" id="PTHR10963">
    <property type="entry name" value="GLYCOSYL HYDROLASE-RELATED"/>
    <property type="match status" value="1"/>
</dbReference>
<gene>
    <name evidence="2" type="ORF">SE17_11985</name>
</gene>
<protein>
    <recommendedName>
        <fullName evidence="1">GH16 domain-containing protein</fullName>
    </recommendedName>
</protein>
<dbReference type="PROSITE" id="PS51762">
    <property type="entry name" value="GH16_2"/>
    <property type="match status" value="1"/>
</dbReference>
<dbReference type="GO" id="GO:0005975">
    <property type="term" value="P:carbohydrate metabolic process"/>
    <property type="evidence" value="ECO:0007669"/>
    <property type="project" value="InterPro"/>
</dbReference>
<dbReference type="GO" id="GO:0004553">
    <property type="term" value="F:hydrolase activity, hydrolyzing O-glycosyl compounds"/>
    <property type="evidence" value="ECO:0007669"/>
    <property type="project" value="InterPro"/>
</dbReference>
<dbReference type="PANTHER" id="PTHR10963:SF60">
    <property type="entry name" value="GRAM-NEGATIVE BACTERIA-BINDING PROTEIN 1-RELATED"/>
    <property type="match status" value="1"/>
</dbReference>
<keyword evidence="3" id="KW-1185">Reference proteome</keyword>
<dbReference type="InterPro" id="IPR050546">
    <property type="entry name" value="Glycosyl_Hydrlase_16"/>
</dbReference>
<dbReference type="AlphaFoldDB" id="A0A0P9FIV6"/>
<organism evidence="2 3">
    <name type="scientific">Kouleothrix aurantiaca</name>
    <dbReference type="NCBI Taxonomy" id="186479"/>
    <lineage>
        <taxon>Bacteria</taxon>
        <taxon>Bacillati</taxon>
        <taxon>Chloroflexota</taxon>
        <taxon>Chloroflexia</taxon>
        <taxon>Chloroflexales</taxon>
        <taxon>Roseiflexineae</taxon>
        <taxon>Roseiflexaceae</taxon>
        <taxon>Kouleothrix</taxon>
    </lineage>
</organism>
<dbReference type="InterPro" id="IPR013320">
    <property type="entry name" value="ConA-like_dom_sf"/>
</dbReference>
<reference evidence="2 3" key="1">
    <citation type="submission" date="2015-09" db="EMBL/GenBank/DDBJ databases">
        <title>Draft genome sequence of Kouleothrix aurantiaca JCM 19913.</title>
        <authorList>
            <person name="Hemp J."/>
        </authorList>
    </citation>
    <scope>NUCLEOTIDE SEQUENCE [LARGE SCALE GENOMIC DNA]</scope>
    <source>
        <strain evidence="2 3">COM-B</strain>
    </source>
</reference>
<evidence type="ECO:0000259" key="1">
    <source>
        <dbReference type="PROSITE" id="PS51762"/>
    </source>
</evidence>
<feature type="domain" description="GH16" evidence="1">
    <location>
        <begin position="8"/>
        <end position="277"/>
    </location>
</feature>
<comment type="caution">
    <text evidence="2">The sequence shown here is derived from an EMBL/GenBank/DDBJ whole genome shotgun (WGS) entry which is preliminary data.</text>
</comment>
<dbReference type="Proteomes" id="UP000050509">
    <property type="component" value="Unassembled WGS sequence"/>
</dbReference>
<dbReference type="InterPro" id="IPR000757">
    <property type="entry name" value="Beta-glucanase-like"/>
</dbReference>
<dbReference type="SUPFAM" id="SSF49899">
    <property type="entry name" value="Concanavalin A-like lectins/glucanases"/>
    <property type="match status" value="1"/>
</dbReference>
<dbReference type="Gene3D" id="2.60.120.200">
    <property type="match status" value="1"/>
</dbReference>
<accession>A0A0P9FIV6</accession>
<sequence>MNPPLTPAEFPPNPLEKPGYRLEFHDEFAGGTLDTGKWLPVYLPQWSSRARSAPRYALRDGALALQITHDHTPWCPEFDGTSRCSSVQTGVFAGPLGSRVGQHRFNPACAVREEQTPARTYTPQYGYFELRARGPRDPRCLFALWMIGFEDAPERSGEIAIMEIKGANMTPNTARNGHGIHPWADPLLRDDFAETELPIDATQFHIYAAEWAPGRVDFYVDNWLVRTVQQSPRYPMQFMLDIYELPVDAETERIRPPAAYPKEFVIDYFRAYQPLGGYGAE</sequence>
<dbReference type="CDD" id="cd00413">
    <property type="entry name" value="Glyco_hydrolase_16"/>
    <property type="match status" value="1"/>
</dbReference>